<evidence type="ECO:0000256" key="6">
    <source>
        <dbReference type="ARBA" id="ARBA00023180"/>
    </source>
</evidence>
<evidence type="ECO:0000256" key="2">
    <source>
        <dbReference type="ARBA" id="ARBA00008779"/>
    </source>
</evidence>
<dbReference type="Gene3D" id="3.30.1120.10">
    <property type="match status" value="1"/>
</dbReference>
<sequence>MKYNIEFLEFLIKGWNDVSFHGANQIPTPNIDALAYNGVIFQRHYVLPICTPSRTAFLTGRYPIRTGMQGYPLKAGERRAIPLDNTLLPEYLRKLGYATHLVGKWHTGYYSDYHTPAYRGFDTFMGYYTGYIAYFNHTIEQDSHVGYDLHYDVSGNISVMYNYEYMTDLITERAENIISNHDHSKPLYLQLSHLAAHASDAKAVMEVRDEKETNTTLGYIEDFNRRKFAGVVTAMDESVGKVVQALKEANMLKNSIIVFMTDNGAPTVGLLENYGSNYPLRGLKFTLFEGGIRGTACIYSPLIKNPSRISKELIHITDWLPTFYSAAGGNLEDVKENFDGVDQWATIISGKETTRKNLLLNIDKLLSGALMGKYKLINGAKLENGNYYGDSGTNKLYPEYNVTNVLHSFAGSAISNISQVTLNTNYLIELRKAATVVCQNFASYPTCLEKCLFDIYNDPCETTDVSHQHPNIVKELNELIDEYHKVTMHPVSGTVDPLSYPEHFNGTWMPWVKLSENEIQFLSA</sequence>
<evidence type="ECO:0000313" key="8">
    <source>
        <dbReference type="EMBL" id="KAK1137728.1"/>
    </source>
</evidence>
<dbReference type="GO" id="GO:0046872">
    <property type="term" value="F:metal ion binding"/>
    <property type="evidence" value="ECO:0007669"/>
    <property type="project" value="UniProtKB-KW"/>
</dbReference>
<keyword evidence="9" id="KW-1185">Reference proteome</keyword>
<dbReference type="EMBL" id="JAHYIQ010000001">
    <property type="protein sequence ID" value="KAK1137728.1"/>
    <property type="molecule type" value="Genomic_DNA"/>
</dbReference>
<comment type="similarity">
    <text evidence="2">Belongs to the sulfatase family.</text>
</comment>
<dbReference type="PROSITE" id="PS00523">
    <property type="entry name" value="SULFATASE_1"/>
    <property type="match status" value="1"/>
</dbReference>
<dbReference type="SUPFAM" id="SSF53649">
    <property type="entry name" value="Alkaline phosphatase-like"/>
    <property type="match status" value="1"/>
</dbReference>
<protein>
    <recommendedName>
        <fullName evidence="7">Sulfatase N-terminal domain-containing protein</fullName>
    </recommendedName>
</protein>
<evidence type="ECO:0000256" key="5">
    <source>
        <dbReference type="ARBA" id="ARBA00022837"/>
    </source>
</evidence>
<evidence type="ECO:0000256" key="3">
    <source>
        <dbReference type="ARBA" id="ARBA00022723"/>
    </source>
</evidence>
<dbReference type="PANTHER" id="PTHR10342:SF273">
    <property type="entry name" value="RE14504P"/>
    <property type="match status" value="1"/>
</dbReference>
<dbReference type="PANTHER" id="PTHR10342">
    <property type="entry name" value="ARYLSULFATASE"/>
    <property type="match status" value="1"/>
</dbReference>
<keyword evidence="5" id="KW-0106">Calcium</keyword>
<dbReference type="Gene3D" id="3.40.720.10">
    <property type="entry name" value="Alkaline Phosphatase, subunit A"/>
    <property type="match status" value="1"/>
</dbReference>
<evidence type="ECO:0000256" key="4">
    <source>
        <dbReference type="ARBA" id="ARBA00022801"/>
    </source>
</evidence>
<comment type="cofactor">
    <cofactor evidence="1">
        <name>Ca(2+)</name>
        <dbReference type="ChEBI" id="CHEBI:29108"/>
    </cofactor>
</comment>
<name>A0AA40GH35_9HYME</name>
<reference evidence="8" key="1">
    <citation type="submission" date="2021-10" db="EMBL/GenBank/DDBJ databases">
        <title>Melipona bicolor Genome sequencing and assembly.</title>
        <authorList>
            <person name="Araujo N.S."/>
            <person name="Arias M.C."/>
        </authorList>
    </citation>
    <scope>NUCLEOTIDE SEQUENCE</scope>
    <source>
        <strain evidence="8">USP_2M_L1-L4_2017</strain>
        <tissue evidence="8">Whole body</tissue>
    </source>
</reference>
<accession>A0AA40GH35</accession>
<keyword evidence="6" id="KW-0325">Glycoprotein</keyword>
<dbReference type="InterPro" id="IPR047115">
    <property type="entry name" value="ARSB"/>
</dbReference>
<comment type="caution">
    <text evidence="8">The sequence shown here is derived from an EMBL/GenBank/DDBJ whole genome shotgun (WGS) entry which is preliminary data.</text>
</comment>
<evidence type="ECO:0000259" key="7">
    <source>
        <dbReference type="Pfam" id="PF00884"/>
    </source>
</evidence>
<dbReference type="InterPro" id="IPR000917">
    <property type="entry name" value="Sulfatase_N"/>
</dbReference>
<gene>
    <name evidence="8" type="ORF">K0M31_002222</name>
</gene>
<organism evidence="8 9">
    <name type="scientific">Melipona bicolor</name>
    <dbReference type="NCBI Taxonomy" id="60889"/>
    <lineage>
        <taxon>Eukaryota</taxon>
        <taxon>Metazoa</taxon>
        <taxon>Ecdysozoa</taxon>
        <taxon>Arthropoda</taxon>
        <taxon>Hexapoda</taxon>
        <taxon>Insecta</taxon>
        <taxon>Pterygota</taxon>
        <taxon>Neoptera</taxon>
        <taxon>Endopterygota</taxon>
        <taxon>Hymenoptera</taxon>
        <taxon>Apocrita</taxon>
        <taxon>Aculeata</taxon>
        <taxon>Apoidea</taxon>
        <taxon>Anthophila</taxon>
        <taxon>Apidae</taxon>
        <taxon>Melipona</taxon>
    </lineage>
</organism>
<evidence type="ECO:0000256" key="1">
    <source>
        <dbReference type="ARBA" id="ARBA00001913"/>
    </source>
</evidence>
<dbReference type="AlphaFoldDB" id="A0AA40GH35"/>
<dbReference type="GO" id="GO:0008484">
    <property type="term" value="F:sulfuric ester hydrolase activity"/>
    <property type="evidence" value="ECO:0007669"/>
    <property type="project" value="InterPro"/>
</dbReference>
<feature type="domain" description="Sulfatase N-terminal" evidence="7">
    <location>
        <begin position="14"/>
        <end position="328"/>
    </location>
</feature>
<dbReference type="InterPro" id="IPR024607">
    <property type="entry name" value="Sulfatase_CS"/>
</dbReference>
<dbReference type="CDD" id="cd16029">
    <property type="entry name" value="4-S"/>
    <property type="match status" value="1"/>
</dbReference>
<dbReference type="Pfam" id="PF00884">
    <property type="entry name" value="Sulfatase"/>
    <property type="match status" value="1"/>
</dbReference>
<dbReference type="Proteomes" id="UP001177670">
    <property type="component" value="Unassembled WGS sequence"/>
</dbReference>
<keyword evidence="3" id="KW-0479">Metal-binding</keyword>
<dbReference type="InterPro" id="IPR017850">
    <property type="entry name" value="Alkaline_phosphatase_core_sf"/>
</dbReference>
<proteinExistence type="inferred from homology"/>
<evidence type="ECO:0000313" key="9">
    <source>
        <dbReference type="Proteomes" id="UP001177670"/>
    </source>
</evidence>
<dbReference type="PROSITE" id="PS00149">
    <property type="entry name" value="SULFATASE_2"/>
    <property type="match status" value="1"/>
</dbReference>
<keyword evidence="4" id="KW-0378">Hydrolase</keyword>